<keyword evidence="1" id="KW-1133">Transmembrane helix</keyword>
<accession>A0A7I4E9H3</accession>
<reference evidence="2" key="3">
    <citation type="submission" date="2020-12" db="UniProtKB">
        <authorList>
            <consortium name="EnsemblPlants"/>
        </authorList>
    </citation>
    <scope>IDENTIFICATION</scope>
</reference>
<evidence type="ECO:0000256" key="1">
    <source>
        <dbReference type="SAM" id="Phobius"/>
    </source>
</evidence>
<evidence type="ECO:0000313" key="3">
    <source>
        <dbReference type="Proteomes" id="UP000006727"/>
    </source>
</evidence>
<dbReference type="AlphaFoldDB" id="A0A7I4E9H3"/>
<dbReference type="EnsemblPlants" id="Pp3c7_7140V3.2">
    <property type="protein sequence ID" value="Pp3c7_7140V3.2"/>
    <property type="gene ID" value="Pp3c7_7140"/>
</dbReference>
<feature type="transmembrane region" description="Helical" evidence="1">
    <location>
        <begin position="20"/>
        <end position="44"/>
    </location>
</feature>
<name>A0A7I4E9H3_PHYPA</name>
<sequence>MRRQQRVTQPSLLTRVVDSVFRFVHLGESEILFVLFFVISFLLLKDLTSRPDFNRILSKKRLEEVSGGVY</sequence>
<keyword evidence="3" id="KW-1185">Reference proteome</keyword>
<dbReference type="InParanoid" id="A0A7I4E9H3"/>
<evidence type="ECO:0000313" key="2">
    <source>
        <dbReference type="EnsemblPlants" id="Pp3c7_7140V3.1"/>
    </source>
</evidence>
<protein>
    <submittedName>
        <fullName evidence="2">Uncharacterized protein</fullName>
    </submittedName>
</protein>
<dbReference type="EMBL" id="ABEU02000007">
    <property type="status" value="NOT_ANNOTATED_CDS"/>
    <property type="molecule type" value="Genomic_DNA"/>
</dbReference>
<reference evidence="2 3" key="2">
    <citation type="journal article" date="2018" name="Plant J.">
        <title>The Physcomitrella patens chromosome-scale assembly reveals moss genome structure and evolution.</title>
        <authorList>
            <person name="Lang D."/>
            <person name="Ullrich K.K."/>
            <person name="Murat F."/>
            <person name="Fuchs J."/>
            <person name="Jenkins J."/>
            <person name="Haas F.B."/>
            <person name="Piednoel M."/>
            <person name="Gundlach H."/>
            <person name="Van Bel M."/>
            <person name="Meyberg R."/>
            <person name="Vives C."/>
            <person name="Morata J."/>
            <person name="Symeonidi A."/>
            <person name="Hiss M."/>
            <person name="Muchero W."/>
            <person name="Kamisugi Y."/>
            <person name="Saleh O."/>
            <person name="Blanc G."/>
            <person name="Decker E.L."/>
            <person name="van Gessel N."/>
            <person name="Grimwood J."/>
            <person name="Hayes R.D."/>
            <person name="Graham S.W."/>
            <person name="Gunter L.E."/>
            <person name="McDaniel S.F."/>
            <person name="Hoernstein S.N.W."/>
            <person name="Larsson A."/>
            <person name="Li F.W."/>
            <person name="Perroud P.F."/>
            <person name="Phillips J."/>
            <person name="Ranjan P."/>
            <person name="Rokshar D.S."/>
            <person name="Rothfels C.J."/>
            <person name="Schneider L."/>
            <person name="Shu S."/>
            <person name="Stevenson D.W."/>
            <person name="Thummler F."/>
            <person name="Tillich M."/>
            <person name="Villarreal Aguilar J.C."/>
            <person name="Widiez T."/>
            <person name="Wong G.K."/>
            <person name="Wymore A."/>
            <person name="Zhang Y."/>
            <person name="Zimmer A.D."/>
            <person name="Quatrano R.S."/>
            <person name="Mayer K.F.X."/>
            <person name="Goodstein D."/>
            <person name="Casacuberta J.M."/>
            <person name="Vandepoele K."/>
            <person name="Reski R."/>
            <person name="Cuming A.C."/>
            <person name="Tuskan G.A."/>
            <person name="Maumus F."/>
            <person name="Salse J."/>
            <person name="Schmutz J."/>
            <person name="Rensing S.A."/>
        </authorList>
    </citation>
    <scope>NUCLEOTIDE SEQUENCE [LARGE SCALE GENOMIC DNA]</scope>
    <source>
        <strain evidence="2 3">cv. Gransden 2004</strain>
    </source>
</reference>
<organism evidence="2 3">
    <name type="scientific">Physcomitrium patens</name>
    <name type="common">Spreading-leaved earth moss</name>
    <name type="synonym">Physcomitrella patens</name>
    <dbReference type="NCBI Taxonomy" id="3218"/>
    <lineage>
        <taxon>Eukaryota</taxon>
        <taxon>Viridiplantae</taxon>
        <taxon>Streptophyta</taxon>
        <taxon>Embryophyta</taxon>
        <taxon>Bryophyta</taxon>
        <taxon>Bryophytina</taxon>
        <taxon>Bryopsida</taxon>
        <taxon>Funariidae</taxon>
        <taxon>Funariales</taxon>
        <taxon>Funariaceae</taxon>
        <taxon>Physcomitrium</taxon>
    </lineage>
</organism>
<proteinExistence type="predicted"/>
<dbReference type="FunCoup" id="A0A7I4E9H3">
    <property type="interactions" value="390"/>
</dbReference>
<dbReference type="Proteomes" id="UP000006727">
    <property type="component" value="Chromosome 7"/>
</dbReference>
<dbReference type="EnsemblPlants" id="Pp3c7_7140V3.1">
    <property type="protein sequence ID" value="Pp3c7_7140V3.1"/>
    <property type="gene ID" value="Pp3c7_7140"/>
</dbReference>
<dbReference type="Gramene" id="Pp3c7_7140V3.2">
    <property type="protein sequence ID" value="Pp3c7_7140V3.2"/>
    <property type="gene ID" value="Pp3c7_7140"/>
</dbReference>
<keyword evidence="1" id="KW-0472">Membrane</keyword>
<dbReference type="Gramene" id="Pp3c7_7140V3.1">
    <property type="protein sequence ID" value="Pp3c7_7140V3.1"/>
    <property type="gene ID" value="Pp3c7_7140"/>
</dbReference>
<dbReference type="PANTHER" id="PTHR37223:SF1">
    <property type="entry name" value="OS08G0528601 PROTEIN"/>
    <property type="match status" value="1"/>
</dbReference>
<keyword evidence="1" id="KW-0812">Transmembrane</keyword>
<dbReference type="PANTHER" id="PTHR37223">
    <property type="entry name" value="OS08G0528601 PROTEIN"/>
    <property type="match status" value="1"/>
</dbReference>
<reference evidence="2 3" key="1">
    <citation type="journal article" date="2008" name="Science">
        <title>The Physcomitrella genome reveals evolutionary insights into the conquest of land by plants.</title>
        <authorList>
            <person name="Rensing S."/>
            <person name="Lang D."/>
            <person name="Zimmer A."/>
            <person name="Terry A."/>
            <person name="Salamov A."/>
            <person name="Shapiro H."/>
            <person name="Nishiyama T."/>
            <person name="Perroud P.-F."/>
            <person name="Lindquist E."/>
            <person name="Kamisugi Y."/>
            <person name="Tanahashi T."/>
            <person name="Sakakibara K."/>
            <person name="Fujita T."/>
            <person name="Oishi K."/>
            <person name="Shin-I T."/>
            <person name="Kuroki Y."/>
            <person name="Toyoda A."/>
            <person name="Suzuki Y."/>
            <person name="Hashimoto A."/>
            <person name="Yamaguchi K."/>
            <person name="Sugano A."/>
            <person name="Kohara Y."/>
            <person name="Fujiyama A."/>
            <person name="Anterola A."/>
            <person name="Aoki S."/>
            <person name="Ashton N."/>
            <person name="Barbazuk W.B."/>
            <person name="Barker E."/>
            <person name="Bennetzen J."/>
            <person name="Bezanilla M."/>
            <person name="Blankenship R."/>
            <person name="Cho S.H."/>
            <person name="Dutcher S."/>
            <person name="Estelle M."/>
            <person name="Fawcett J.A."/>
            <person name="Gundlach H."/>
            <person name="Hanada K."/>
            <person name="Heyl A."/>
            <person name="Hicks K.A."/>
            <person name="Hugh J."/>
            <person name="Lohr M."/>
            <person name="Mayer K."/>
            <person name="Melkozernov A."/>
            <person name="Murata T."/>
            <person name="Nelson D."/>
            <person name="Pils B."/>
            <person name="Prigge M."/>
            <person name="Reiss B."/>
            <person name="Renner T."/>
            <person name="Rombauts S."/>
            <person name="Rushton P."/>
            <person name="Sanderfoot A."/>
            <person name="Schween G."/>
            <person name="Shiu S.-H."/>
            <person name="Stueber K."/>
            <person name="Theodoulou F.L."/>
            <person name="Tu H."/>
            <person name="Van de Peer Y."/>
            <person name="Verrier P.J."/>
            <person name="Waters E."/>
            <person name="Wood A."/>
            <person name="Yang L."/>
            <person name="Cove D."/>
            <person name="Cuming A."/>
            <person name="Hasebe M."/>
            <person name="Lucas S."/>
            <person name="Mishler D.B."/>
            <person name="Reski R."/>
            <person name="Grigoriev I."/>
            <person name="Quatrano R.S."/>
            <person name="Boore J.L."/>
        </authorList>
    </citation>
    <scope>NUCLEOTIDE SEQUENCE [LARGE SCALE GENOMIC DNA]</scope>
    <source>
        <strain evidence="2 3">cv. Gransden 2004</strain>
    </source>
</reference>